<evidence type="ECO:0008006" key="4">
    <source>
        <dbReference type="Google" id="ProtNLM"/>
    </source>
</evidence>
<dbReference type="InterPro" id="IPR032675">
    <property type="entry name" value="LRR_dom_sf"/>
</dbReference>
<evidence type="ECO:0000313" key="3">
    <source>
        <dbReference type="Proteomes" id="UP000030762"/>
    </source>
</evidence>
<organism evidence="2 3">
    <name type="scientific">Saprolegnia diclina (strain VS20)</name>
    <dbReference type="NCBI Taxonomy" id="1156394"/>
    <lineage>
        <taxon>Eukaryota</taxon>
        <taxon>Sar</taxon>
        <taxon>Stramenopiles</taxon>
        <taxon>Oomycota</taxon>
        <taxon>Saprolegniomycetes</taxon>
        <taxon>Saprolegniales</taxon>
        <taxon>Saprolegniaceae</taxon>
        <taxon>Saprolegnia</taxon>
    </lineage>
</organism>
<sequence length="215" mass="23445">MKLAQSLKVPMLRHSIELSLCTVQEVKRSLEFERKRLLKAFLLYQLLIGLLMLAAAIDTLIVPTHCPSSCKLETRPLFSHTCTCAYLAVNCADAEALAAFHGDLAHALAPSIWGDALFYLQISQCSLPTGLDLQLLAPYPNLNVLSIEFSNMTSWDASPNGTWPPSLFAVNLRYGNLSSIPSVLQTPPPTLQTIGLLGHPLQSISPDYEADVAAD</sequence>
<dbReference type="GeneID" id="19956725"/>
<keyword evidence="1" id="KW-0812">Transmembrane</keyword>
<proteinExistence type="predicted"/>
<evidence type="ECO:0000313" key="2">
    <source>
        <dbReference type="EMBL" id="EQC26146.1"/>
    </source>
</evidence>
<protein>
    <recommendedName>
        <fullName evidence="4">LRRNT domain-containing protein</fullName>
    </recommendedName>
</protein>
<dbReference type="VEuPathDB" id="FungiDB:SDRG_15998"/>
<dbReference type="RefSeq" id="XP_008620409.1">
    <property type="nucleotide sequence ID" value="XM_008622187.1"/>
</dbReference>
<gene>
    <name evidence="2" type="ORF">SDRG_15998</name>
</gene>
<name>T0PV65_SAPDV</name>
<keyword evidence="1" id="KW-1133">Transmembrane helix</keyword>
<feature type="transmembrane region" description="Helical" evidence="1">
    <location>
        <begin position="37"/>
        <end position="57"/>
    </location>
</feature>
<dbReference type="EMBL" id="JH767240">
    <property type="protein sequence ID" value="EQC26146.1"/>
    <property type="molecule type" value="Genomic_DNA"/>
</dbReference>
<dbReference type="SUPFAM" id="SSF52058">
    <property type="entry name" value="L domain-like"/>
    <property type="match status" value="1"/>
</dbReference>
<dbReference type="AlphaFoldDB" id="T0PV65"/>
<dbReference type="OrthoDB" id="76036at2759"/>
<keyword evidence="1" id="KW-0472">Membrane</keyword>
<reference evidence="2 3" key="1">
    <citation type="submission" date="2012-04" db="EMBL/GenBank/DDBJ databases">
        <title>The Genome Sequence of Saprolegnia declina VS20.</title>
        <authorList>
            <consortium name="The Broad Institute Genome Sequencing Platform"/>
            <person name="Russ C."/>
            <person name="Nusbaum C."/>
            <person name="Tyler B."/>
            <person name="van West P."/>
            <person name="Dieguez-Uribeondo J."/>
            <person name="de Bruijn I."/>
            <person name="Tripathy S."/>
            <person name="Jiang R."/>
            <person name="Young S.K."/>
            <person name="Zeng Q."/>
            <person name="Gargeya S."/>
            <person name="Fitzgerald M."/>
            <person name="Haas B."/>
            <person name="Abouelleil A."/>
            <person name="Alvarado L."/>
            <person name="Arachchi H.M."/>
            <person name="Berlin A."/>
            <person name="Chapman S.B."/>
            <person name="Goldberg J."/>
            <person name="Griggs A."/>
            <person name="Gujja S."/>
            <person name="Hansen M."/>
            <person name="Howarth C."/>
            <person name="Imamovic A."/>
            <person name="Larimer J."/>
            <person name="McCowen C."/>
            <person name="Montmayeur A."/>
            <person name="Murphy C."/>
            <person name="Neiman D."/>
            <person name="Pearson M."/>
            <person name="Priest M."/>
            <person name="Roberts A."/>
            <person name="Saif S."/>
            <person name="Shea T."/>
            <person name="Sisk P."/>
            <person name="Sykes S."/>
            <person name="Wortman J."/>
            <person name="Nusbaum C."/>
            <person name="Birren B."/>
        </authorList>
    </citation>
    <scope>NUCLEOTIDE SEQUENCE [LARGE SCALE GENOMIC DNA]</scope>
    <source>
        <strain evidence="2 3">VS20</strain>
    </source>
</reference>
<dbReference type="InParanoid" id="T0PV65"/>
<evidence type="ECO:0000256" key="1">
    <source>
        <dbReference type="SAM" id="Phobius"/>
    </source>
</evidence>
<dbReference type="Gene3D" id="3.80.10.10">
    <property type="entry name" value="Ribonuclease Inhibitor"/>
    <property type="match status" value="1"/>
</dbReference>
<dbReference type="Proteomes" id="UP000030762">
    <property type="component" value="Unassembled WGS sequence"/>
</dbReference>
<accession>T0PV65</accession>
<keyword evidence="3" id="KW-1185">Reference proteome</keyword>